<feature type="binding site" evidence="11">
    <location>
        <position position="646"/>
    </location>
    <ligand>
        <name>Zn(2+)</name>
        <dbReference type="ChEBI" id="CHEBI:29105"/>
        <note>catalytic</note>
    </ligand>
</feature>
<organism evidence="17 18">
    <name type="scientific">Litoribrevibacter albus</name>
    <dbReference type="NCBI Taxonomy" id="1473156"/>
    <lineage>
        <taxon>Bacteria</taxon>
        <taxon>Pseudomonadati</taxon>
        <taxon>Pseudomonadota</taxon>
        <taxon>Gammaproteobacteria</taxon>
        <taxon>Oceanospirillales</taxon>
        <taxon>Oceanospirillaceae</taxon>
        <taxon>Litoribrevibacter</taxon>
    </lineage>
</organism>
<evidence type="ECO:0000256" key="9">
    <source>
        <dbReference type="ARBA" id="ARBA00022833"/>
    </source>
</evidence>
<dbReference type="EC" id="2.1.1.14" evidence="11"/>
<evidence type="ECO:0000313" key="17">
    <source>
        <dbReference type="EMBL" id="GLQ32769.1"/>
    </source>
</evidence>
<dbReference type="NCBIfam" id="TIGR01371">
    <property type="entry name" value="met_syn_B12ind"/>
    <property type="match status" value="1"/>
</dbReference>
<feature type="binding site" evidence="11 12">
    <location>
        <begin position="436"/>
        <end position="438"/>
    </location>
    <ligand>
        <name>L-methionine</name>
        <dbReference type="ChEBI" id="CHEBI:57844"/>
    </ligand>
</feature>
<evidence type="ECO:0000256" key="8">
    <source>
        <dbReference type="ARBA" id="ARBA00022737"/>
    </source>
</evidence>
<evidence type="ECO:0000259" key="16">
    <source>
        <dbReference type="Pfam" id="PF08267"/>
    </source>
</evidence>
<reference evidence="17" key="1">
    <citation type="journal article" date="2014" name="Int. J. Syst. Evol. Microbiol.">
        <title>Complete genome sequence of Corynebacterium casei LMG S-19264T (=DSM 44701T), isolated from a smear-ripened cheese.</title>
        <authorList>
            <consortium name="US DOE Joint Genome Institute (JGI-PGF)"/>
            <person name="Walter F."/>
            <person name="Albersmeier A."/>
            <person name="Kalinowski J."/>
            <person name="Ruckert C."/>
        </authorList>
    </citation>
    <scope>NUCLEOTIDE SEQUENCE</scope>
    <source>
        <strain evidence="17">NBRC 110071</strain>
    </source>
</reference>
<feature type="binding site" evidence="11 12">
    <location>
        <position position="604"/>
    </location>
    <ligand>
        <name>L-methionine</name>
        <dbReference type="ChEBI" id="CHEBI:57844"/>
    </ligand>
</feature>
<reference evidence="17" key="2">
    <citation type="submission" date="2023-01" db="EMBL/GenBank/DDBJ databases">
        <title>Draft genome sequence of Litoribrevibacter albus strain NBRC 110071.</title>
        <authorList>
            <person name="Sun Q."/>
            <person name="Mori K."/>
        </authorList>
    </citation>
    <scope>NUCLEOTIDE SEQUENCE</scope>
    <source>
        <strain evidence="17">NBRC 110071</strain>
    </source>
</reference>
<dbReference type="PANTHER" id="PTHR30519">
    <property type="entry name" value="5-METHYLTETRAHYDROPTEROYLTRIGLUTAMATE--HOMOCYSTEINE METHYLTRANSFERASE"/>
    <property type="match status" value="1"/>
</dbReference>
<feature type="binding site" evidence="13">
    <location>
        <position position="646"/>
    </location>
    <ligand>
        <name>Zn(2+)</name>
        <dbReference type="ChEBI" id="CHEBI:29105"/>
        <label>1</label>
        <note>catalytic</note>
    </ligand>
</feature>
<keyword evidence="4 11" id="KW-0489">Methyltransferase</keyword>
<feature type="domain" description="Cobalamin-independent methionine synthase MetE C-terminal/archaeal" evidence="15">
    <location>
        <begin position="432"/>
        <end position="752"/>
    </location>
</feature>
<keyword evidence="7 11" id="KW-0479">Metal-binding</keyword>
<accession>A0AA37SCA6</accession>
<feature type="binding site" evidence="11 12">
    <location>
        <begin position="520"/>
        <end position="521"/>
    </location>
    <ligand>
        <name>5-methyltetrahydropteroyltri-L-glutamate</name>
        <dbReference type="ChEBI" id="CHEBI:58207"/>
    </ligand>
</feature>
<gene>
    <name evidence="11 17" type="primary">metE</name>
    <name evidence="17" type="ORF">GCM10007876_32480</name>
</gene>
<feature type="binding site" evidence="13">
    <location>
        <position position="731"/>
    </location>
    <ligand>
        <name>Zn(2+)</name>
        <dbReference type="ChEBI" id="CHEBI:29105"/>
        <label>1</label>
        <note>catalytic</note>
    </ligand>
</feature>
<keyword evidence="5 11" id="KW-0028">Amino-acid biosynthesis</keyword>
<feature type="binding site" evidence="12">
    <location>
        <position position="119"/>
    </location>
    <ligand>
        <name>5-methyltetrahydropteroyltri-L-glutamate</name>
        <dbReference type="ChEBI" id="CHEBI:58207"/>
    </ligand>
</feature>
<comment type="cofactor">
    <cofactor evidence="13">
        <name>Zn(2+)</name>
        <dbReference type="ChEBI" id="CHEBI:29105"/>
    </cofactor>
    <text evidence="13">Binds 2 Zn(2+) ions per subunit.</text>
</comment>
<dbReference type="RefSeq" id="WP_284382891.1">
    <property type="nucleotide sequence ID" value="NZ_BSNM01000016.1"/>
</dbReference>
<keyword evidence="6 11" id="KW-0808">Transferase</keyword>
<comment type="pathway">
    <text evidence="2 11">Amino-acid biosynthesis; L-methionine biosynthesis via de novo pathway; L-methionine from L-homocysteine (MetE route): step 1/1.</text>
</comment>
<comment type="catalytic activity">
    <reaction evidence="11">
        <text>5-methyltetrahydropteroyltri-L-glutamate + L-homocysteine = tetrahydropteroyltri-L-glutamate + L-methionine</text>
        <dbReference type="Rhea" id="RHEA:21196"/>
        <dbReference type="ChEBI" id="CHEBI:57844"/>
        <dbReference type="ChEBI" id="CHEBI:58140"/>
        <dbReference type="ChEBI" id="CHEBI:58199"/>
        <dbReference type="ChEBI" id="CHEBI:58207"/>
        <dbReference type="EC" id="2.1.1.14"/>
    </reaction>
</comment>
<evidence type="ECO:0000259" key="15">
    <source>
        <dbReference type="Pfam" id="PF01717"/>
    </source>
</evidence>
<evidence type="ECO:0000256" key="12">
    <source>
        <dbReference type="PIRSR" id="PIRSR000382-1"/>
    </source>
</evidence>
<dbReference type="AlphaFoldDB" id="A0AA37SCA6"/>
<name>A0AA37SCA6_9GAMM</name>
<feature type="binding site" evidence="13">
    <location>
        <position position="670"/>
    </location>
    <ligand>
        <name>Zn(2+)</name>
        <dbReference type="ChEBI" id="CHEBI:29105"/>
        <label>1</label>
        <note>catalytic</note>
    </ligand>
</feature>
<dbReference type="HAMAP" id="MF_00172">
    <property type="entry name" value="Meth_synth"/>
    <property type="match status" value="1"/>
</dbReference>
<dbReference type="Pfam" id="PF01717">
    <property type="entry name" value="Meth_synt_2"/>
    <property type="match status" value="1"/>
</dbReference>
<feature type="binding site" evidence="12">
    <location>
        <position position="19"/>
    </location>
    <ligand>
        <name>5-methyltetrahydropteroyltri-L-glutamate</name>
        <dbReference type="ChEBI" id="CHEBI:58207"/>
    </ligand>
</feature>
<comment type="cofactor">
    <cofactor evidence="11">
        <name>Zn(2+)</name>
        <dbReference type="ChEBI" id="CHEBI:29105"/>
    </cofactor>
    <text evidence="11">Binds 1 zinc ion per subunit.</text>
</comment>
<feature type="binding site" evidence="11 12">
    <location>
        <begin position="436"/>
        <end position="438"/>
    </location>
    <ligand>
        <name>L-homocysteine</name>
        <dbReference type="ChEBI" id="CHEBI:58199"/>
    </ligand>
</feature>
<keyword evidence="10 11" id="KW-0486">Methionine biosynthesis</keyword>
<dbReference type="CDD" id="cd03311">
    <property type="entry name" value="CIMS_C_terminal_like"/>
    <property type="match status" value="1"/>
</dbReference>
<feature type="binding site" evidence="13">
    <location>
        <position position="661"/>
    </location>
    <ligand>
        <name>Zn(2+)</name>
        <dbReference type="ChEBI" id="CHEBI:29105"/>
        <label>1</label>
        <note>catalytic</note>
    </ligand>
</feature>
<evidence type="ECO:0000256" key="1">
    <source>
        <dbReference type="ARBA" id="ARBA00002777"/>
    </source>
</evidence>
<evidence type="ECO:0000256" key="3">
    <source>
        <dbReference type="ARBA" id="ARBA00009553"/>
    </source>
</evidence>
<feature type="binding site" evidence="11">
    <location>
        <position position="670"/>
    </location>
    <ligand>
        <name>Zn(2+)</name>
        <dbReference type="ChEBI" id="CHEBI:29105"/>
        <note>catalytic</note>
    </ligand>
</feature>
<dbReference type="Pfam" id="PF08267">
    <property type="entry name" value="Meth_synt_1"/>
    <property type="match status" value="1"/>
</dbReference>
<dbReference type="InterPro" id="IPR002629">
    <property type="entry name" value="Met_Synth_C/arc"/>
</dbReference>
<evidence type="ECO:0000256" key="2">
    <source>
        <dbReference type="ARBA" id="ARBA00004681"/>
    </source>
</evidence>
<dbReference type="Gene3D" id="3.20.20.210">
    <property type="match status" value="2"/>
</dbReference>
<dbReference type="InterPro" id="IPR038071">
    <property type="entry name" value="UROD/MetE-like_sf"/>
</dbReference>
<dbReference type="InterPro" id="IPR013215">
    <property type="entry name" value="Cbl-indep_Met_Synth_N"/>
</dbReference>
<protein>
    <recommendedName>
        <fullName evidence="11">5-methyltetrahydropteroyltriglutamate--homocysteine methyltransferase</fullName>
        <ecNumber evidence="11">2.1.1.14</ecNumber>
    </recommendedName>
    <alternativeName>
        <fullName evidence="11">Cobalamin-independent methionine synthase</fullName>
    </alternativeName>
    <alternativeName>
        <fullName evidence="11">Methionine synthase, vitamin-B12 independent isozyme</fullName>
    </alternativeName>
</protein>
<dbReference type="EMBL" id="BSNM01000016">
    <property type="protein sequence ID" value="GLQ32769.1"/>
    <property type="molecule type" value="Genomic_DNA"/>
</dbReference>
<feature type="binding site" evidence="11">
    <location>
        <position position="610"/>
    </location>
    <ligand>
        <name>5-methyltetrahydropteroyltri-L-glutamate</name>
        <dbReference type="ChEBI" id="CHEBI:58207"/>
    </ligand>
</feature>
<evidence type="ECO:0000256" key="6">
    <source>
        <dbReference type="ARBA" id="ARBA00022679"/>
    </source>
</evidence>
<feature type="binding site" evidence="11">
    <location>
        <begin position="16"/>
        <end position="19"/>
    </location>
    <ligand>
        <name>5-methyltetrahydropteroyltri-L-glutamate</name>
        <dbReference type="ChEBI" id="CHEBI:58207"/>
    </ligand>
</feature>
<dbReference type="GO" id="GO:0032259">
    <property type="term" value="P:methylation"/>
    <property type="evidence" value="ECO:0007669"/>
    <property type="project" value="UniProtKB-KW"/>
</dbReference>
<feature type="binding site" evidence="11 12">
    <location>
        <position position="489"/>
    </location>
    <ligand>
        <name>L-methionine</name>
        <dbReference type="ChEBI" id="CHEBI:57844"/>
    </ligand>
</feature>
<evidence type="ECO:0000256" key="5">
    <source>
        <dbReference type="ARBA" id="ARBA00022605"/>
    </source>
</evidence>
<feature type="binding site" evidence="11 12">
    <location>
        <position position="604"/>
    </location>
    <ligand>
        <name>L-homocysteine</name>
        <dbReference type="ChEBI" id="CHEBI:58199"/>
    </ligand>
</feature>
<dbReference type="FunFam" id="3.20.20.210:FF:000002">
    <property type="entry name" value="5-methyltetrahydropteroyltriglutamate--homocysteine methyltransferase"/>
    <property type="match status" value="1"/>
</dbReference>
<evidence type="ECO:0000313" key="18">
    <source>
        <dbReference type="Proteomes" id="UP001161389"/>
    </source>
</evidence>
<keyword evidence="18" id="KW-1185">Reference proteome</keyword>
<comment type="similarity">
    <text evidence="3 11">Belongs to the vitamin-B12 independent methionine synthase family.</text>
</comment>
<feature type="binding site" evidence="11 12">
    <location>
        <position position="566"/>
    </location>
    <ligand>
        <name>5-methyltetrahydropteroyltri-L-glutamate</name>
        <dbReference type="ChEBI" id="CHEBI:58207"/>
    </ligand>
</feature>
<keyword evidence="9 11" id="KW-0862">Zinc</keyword>
<evidence type="ECO:0000256" key="10">
    <source>
        <dbReference type="ARBA" id="ARBA00023167"/>
    </source>
</evidence>
<feature type="binding site" evidence="11">
    <location>
        <position position="648"/>
    </location>
    <ligand>
        <name>Zn(2+)</name>
        <dbReference type="ChEBI" id="CHEBI:29105"/>
        <note>catalytic</note>
    </ligand>
</feature>
<evidence type="ECO:0000256" key="14">
    <source>
        <dbReference type="PIRSR" id="PIRSR000382-3"/>
    </source>
</evidence>
<keyword evidence="8 11" id="KW-0677">Repeat</keyword>
<feature type="active site" description="Proton donor" evidence="11 14">
    <location>
        <position position="699"/>
    </location>
</feature>
<proteinExistence type="inferred from homology"/>
<dbReference type="GO" id="GO:0008270">
    <property type="term" value="F:zinc ion binding"/>
    <property type="evidence" value="ECO:0007669"/>
    <property type="project" value="InterPro"/>
</dbReference>
<evidence type="ECO:0000256" key="13">
    <source>
        <dbReference type="PIRSR" id="PIRSR000382-2"/>
    </source>
</evidence>
<dbReference type="SUPFAM" id="SSF51726">
    <property type="entry name" value="UROD/MetE-like"/>
    <property type="match status" value="2"/>
</dbReference>
<feature type="binding site" evidence="11">
    <location>
        <position position="489"/>
    </location>
    <ligand>
        <name>L-homocysteine</name>
        <dbReference type="ChEBI" id="CHEBI:58199"/>
    </ligand>
</feature>
<dbReference type="GO" id="GO:0003871">
    <property type="term" value="F:5-methyltetrahydropteroyltriglutamate-homocysteine S-methyltransferase activity"/>
    <property type="evidence" value="ECO:0007669"/>
    <property type="project" value="UniProtKB-UniRule"/>
</dbReference>
<dbReference type="PIRSF" id="PIRSF000382">
    <property type="entry name" value="MeTrfase_B12_ind"/>
    <property type="match status" value="1"/>
</dbReference>
<feature type="domain" description="Cobalamin-independent methionine synthase MetE N-terminal" evidence="16">
    <location>
        <begin position="5"/>
        <end position="314"/>
    </location>
</feature>
<dbReference type="CDD" id="cd03312">
    <property type="entry name" value="CIMS_N_terminal_like"/>
    <property type="match status" value="1"/>
</dbReference>
<feature type="binding site" evidence="11">
    <location>
        <position position="114"/>
    </location>
    <ligand>
        <name>5-methyltetrahydropteroyltri-L-glutamate</name>
        <dbReference type="ChEBI" id="CHEBI:58207"/>
    </ligand>
</feature>
<evidence type="ECO:0000256" key="11">
    <source>
        <dbReference type="HAMAP-Rule" id="MF_00172"/>
    </source>
</evidence>
<evidence type="ECO:0000256" key="7">
    <source>
        <dbReference type="ARBA" id="ARBA00022723"/>
    </source>
</evidence>
<comment type="caution">
    <text evidence="17">The sequence shown here is derived from an EMBL/GenBank/DDBJ whole genome shotgun (WGS) entry which is preliminary data.</text>
</comment>
<dbReference type="InterPro" id="IPR006276">
    <property type="entry name" value="Cobalamin-indep_Met_synthase"/>
</dbReference>
<dbReference type="FunFam" id="3.20.20.210:FF:000003">
    <property type="entry name" value="5-methyltetrahydropteroyltriglutamate--homocysteine methyltransferase"/>
    <property type="match status" value="1"/>
</dbReference>
<comment type="function">
    <text evidence="1 11">Catalyzes the transfer of a methyl group from 5-methyltetrahydrofolate to homocysteine resulting in methionine formation.</text>
</comment>
<dbReference type="GO" id="GO:0071265">
    <property type="term" value="P:L-methionine biosynthetic process"/>
    <property type="evidence" value="ECO:0007669"/>
    <property type="project" value="UniProtKB-ARBA"/>
</dbReference>
<feature type="binding site" evidence="13">
    <location>
        <position position="648"/>
    </location>
    <ligand>
        <name>Zn(2+)</name>
        <dbReference type="ChEBI" id="CHEBI:29105"/>
        <label>1</label>
        <note>catalytic</note>
    </ligand>
</feature>
<sequence>MARIHSLGFPRIGRKRELKFQLESYWTGDSSRTELLATAHTLREQNWQHQSGCDLIPVGDFSLYDHVLDTSALLGNLPERVDTNNDDLDNYFRIARGRAQNGDCQCVHAGEMTKWFDTNYHYIVPEVTADTAFSLNPDSLLAQVREAQQVNGPSHSVKPVVLGPVTYLWLSKAKDGSDRLALLERLLPVYTELLAALAAEGVEWVQIDEPILVTELDSAWRLAFEQAYHHLKVAPVKLLLTTYFGELQDNLQLACQLPVAGLHLDAISAPDEVAKLVDWLPIHKVLSLGVISGRNIWKTDLTRTLDWLEPIAAKLGERLWLAPSCSLLHVPVDLSLEATLDAEVREWLSFAAQKLQELQVLKSALNHGRDSVTEELRDNQRAIISRQQSTRVYNPAVKAAVDGITAELGQRQSEYTERAAKQRAVLQLPDYPTTTIGSFPQTTEIRQARLAYKQGTLSESDYQSHMKAEIQRAVEEQEALGLDVLVHGEAERNDMVEYFGEQLEGYVFSRFGWVQSYGSRCVKPPILFGDIHRPNAMTVEWSKFAQSLTDKPMKGMLTGPVTILNWSFVRDDQPRKATCLQLALAIRDEVLDLEQAGIQVIQIDEAALREGLPLRRSQWQSYLDWAVHSFKVCANGVQDETQIHTHMCYSEFNDIMPAIADMDADVITIETSRSDMELLDAFDEFEYPNEIGPGVYDIHSPNIPSQEQIVSLMKKAEQRIPRERLWVNPDCGLKTRQWEEVIPALKNMVEAAYSLRDQVVSEQAGYAQSANDSVLDVVLL</sequence>
<dbReference type="Proteomes" id="UP001161389">
    <property type="component" value="Unassembled WGS sequence"/>
</dbReference>
<dbReference type="NCBIfam" id="NF003556">
    <property type="entry name" value="PRK05222.1"/>
    <property type="match status" value="1"/>
</dbReference>
<evidence type="ECO:0000256" key="4">
    <source>
        <dbReference type="ARBA" id="ARBA00022603"/>
    </source>
</evidence>
<feature type="binding site" evidence="11">
    <location>
        <position position="731"/>
    </location>
    <ligand>
        <name>Zn(2+)</name>
        <dbReference type="ChEBI" id="CHEBI:29105"/>
        <note>catalytic</note>
    </ligand>
</feature>